<feature type="non-terminal residue" evidence="3">
    <location>
        <position position="1"/>
    </location>
</feature>
<evidence type="ECO:0000256" key="1">
    <source>
        <dbReference type="ARBA" id="ARBA00006525"/>
    </source>
</evidence>
<comment type="caution">
    <text evidence="3">The sequence shown here is derived from an EMBL/GenBank/DDBJ whole genome shotgun (WGS) entry which is preliminary data.</text>
</comment>
<keyword evidence="4" id="KW-1185">Reference proteome</keyword>
<dbReference type="EMBL" id="JARACI010000138">
    <property type="protein sequence ID" value="MDD9204964.1"/>
    <property type="molecule type" value="Genomic_DNA"/>
</dbReference>
<proteinExistence type="inferred from homology"/>
<evidence type="ECO:0000259" key="2">
    <source>
        <dbReference type="Pfam" id="PF02481"/>
    </source>
</evidence>
<evidence type="ECO:0000313" key="3">
    <source>
        <dbReference type="EMBL" id="MDD9204964.1"/>
    </source>
</evidence>
<comment type="similarity">
    <text evidence="1">Belongs to the DprA/Smf family.</text>
</comment>
<feature type="domain" description="Smf/DprA SLOG" evidence="2">
    <location>
        <begin position="1"/>
        <end position="113"/>
    </location>
</feature>
<dbReference type="InterPro" id="IPR057666">
    <property type="entry name" value="DrpA_SLOG"/>
</dbReference>
<evidence type="ECO:0000313" key="4">
    <source>
        <dbReference type="Proteomes" id="UP001165561"/>
    </source>
</evidence>
<protein>
    <submittedName>
        <fullName evidence="3">DNA-processing protein DprA</fullName>
    </submittedName>
</protein>
<dbReference type="PANTHER" id="PTHR43022:SF1">
    <property type="entry name" value="PROTEIN SMF"/>
    <property type="match status" value="1"/>
</dbReference>
<organism evidence="3 4">
    <name type="scientific">Georgenia halotolerans</name>
    <dbReference type="NCBI Taxonomy" id="3028317"/>
    <lineage>
        <taxon>Bacteria</taxon>
        <taxon>Bacillati</taxon>
        <taxon>Actinomycetota</taxon>
        <taxon>Actinomycetes</taxon>
        <taxon>Micrococcales</taxon>
        <taxon>Bogoriellaceae</taxon>
        <taxon>Georgenia</taxon>
    </lineage>
</organism>
<dbReference type="Pfam" id="PF02481">
    <property type="entry name" value="DNA_processg_A"/>
    <property type="match status" value="1"/>
</dbReference>
<feature type="non-terminal residue" evidence="3">
    <location>
        <position position="123"/>
    </location>
</feature>
<dbReference type="PANTHER" id="PTHR43022">
    <property type="entry name" value="PROTEIN SMF"/>
    <property type="match status" value="1"/>
</dbReference>
<dbReference type="Proteomes" id="UP001165561">
    <property type="component" value="Unassembled WGS sequence"/>
</dbReference>
<dbReference type="SUPFAM" id="SSF102405">
    <property type="entry name" value="MCP/YpsA-like"/>
    <property type="match status" value="1"/>
</dbReference>
<accession>A0ABT5TSC0</accession>
<name>A0ABT5TSC0_9MICO</name>
<reference evidence="3" key="1">
    <citation type="submission" date="2023-02" db="EMBL/GenBank/DDBJ databases">
        <title>Georgenia sp.10Sc9-8, isolated from a soil sample collected from the Taklamakan desert.</title>
        <authorList>
            <person name="Liu S."/>
        </authorList>
    </citation>
    <scope>NUCLEOTIDE SEQUENCE</scope>
    <source>
        <strain evidence="3">10Sc9-8</strain>
    </source>
</reference>
<sequence length="123" mass="12672">GVDRLYPAGNAELLRHITDGGALVSEVPPGCAPSRHRFLMRNRLIAAVTAGTVVVEAAWRSGALSTASHATGLLRPVGAVPGPVTSMASAGCHRLLREAMAVCVTDAVEVLELVGPVGRTLPE</sequence>
<dbReference type="InterPro" id="IPR003488">
    <property type="entry name" value="DprA"/>
</dbReference>
<gene>
    <name evidence="3" type="ORF">PU560_00625</name>
</gene>
<dbReference type="Gene3D" id="3.40.50.450">
    <property type="match status" value="1"/>
</dbReference>